<keyword evidence="3" id="KW-1185">Reference proteome</keyword>
<protein>
    <submittedName>
        <fullName evidence="2">Uncharacterized protein</fullName>
    </submittedName>
</protein>
<name>A0AAW1XMI7_RUBAR</name>
<dbReference type="Proteomes" id="UP001457282">
    <property type="component" value="Unassembled WGS sequence"/>
</dbReference>
<dbReference type="AlphaFoldDB" id="A0AAW1XMI7"/>
<feature type="compositionally biased region" description="Polar residues" evidence="1">
    <location>
        <begin position="55"/>
        <end position="65"/>
    </location>
</feature>
<evidence type="ECO:0000313" key="3">
    <source>
        <dbReference type="Proteomes" id="UP001457282"/>
    </source>
</evidence>
<feature type="compositionally biased region" description="Polar residues" evidence="1">
    <location>
        <begin position="17"/>
        <end position="26"/>
    </location>
</feature>
<evidence type="ECO:0000256" key="1">
    <source>
        <dbReference type="SAM" id="MobiDB-lite"/>
    </source>
</evidence>
<evidence type="ECO:0000313" key="2">
    <source>
        <dbReference type="EMBL" id="KAK9937480.1"/>
    </source>
</evidence>
<organism evidence="2 3">
    <name type="scientific">Rubus argutus</name>
    <name type="common">Southern blackberry</name>
    <dbReference type="NCBI Taxonomy" id="59490"/>
    <lineage>
        <taxon>Eukaryota</taxon>
        <taxon>Viridiplantae</taxon>
        <taxon>Streptophyta</taxon>
        <taxon>Embryophyta</taxon>
        <taxon>Tracheophyta</taxon>
        <taxon>Spermatophyta</taxon>
        <taxon>Magnoliopsida</taxon>
        <taxon>eudicotyledons</taxon>
        <taxon>Gunneridae</taxon>
        <taxon>Pentapetalae</taxon>
        <taxon>rosids</taxon>
        <taxon>fabids</taxon>
        <taxon>Rosales</taxon>
        <taxon>Rosaceae</taxon>
        <taxon>Rosoideae</taxon>
        <taxon>Rosoideae incertae sedis</taxon>
        <taxon>Rubus</taxon>
    </lineage>
</organism>
<sequence length="131" mass="14544">MAAAVLPTSQAPPPQDRATSINSPWQSPRLLCARPQLGSPSNSSFHAQPPRAQPRATQTSSPFSSSLQFQILRSTSLVPCRRQSLKQPPLLSSQGVVVEIGSFRDLRTLEVSVRVRETERELKKMKEDEYC</sequence>
<comment type="caution">
    <text evidence="2">The sequence shown here is derived from an EMBL/GenBank/DDBJ whole genome shotgun (WGS) entry which is preliminary data.</text>
</comment>
<proteinExistence type="predicted"/>
<gene>
    <name evidence="2" type="ORF">M0R45_014266</name>
</gene>
<feature type="region of interest" description="Disordered" evidence="1">
    <location>
        <begin position="1"/>
        <end position="65"/>
    </location>
</feature>
<dbReference type="EMBL" id="JBEDUW010000003">
    <property type="protein sequence ID" value="KAK9937480.1"/>
    <property type="molecule type" value="Genomic_DNA"/>
</dbReference>
<accession>A0AAW1XMI7</accession>
<reference evidence="2 3" key="1">
    <citation type="journal article" date="2023" name="G3 (Bethesda)">
        <title>A chromosome-length genome assembly and annotation of blackberry (Rubus argutus, cv. 'Hillquist').</title>
        <authorList>
            <person name="Bruna T."/>
            <person name="Aryal R."/>
            <person name="Dudchenko O."/>
            <person name="Sargent D.J."/>
            <person name="Mead D."/>
            <person name="Buti M."/>
            <person name="Cavallini A."/>
            <person name="Hytonen T."/>
            <person name="Andres J."/>
            <person name="Pham M."/>
            <person name="Weisz D."/>
            <person name="Mascagni F."/>
            <person name="Usai G."/>
            <person name="Natali L."/>
            <person name="Bassil N."/>
            <person name="Fernandez G.E."/>
            <person name="Lomsadze A."/>
            <person name="Armour M."/>
            <person name="Olukolu B."/>
            <person name="Poorten T."/>
            <person name="Britton C."/>
            <person name="Davik J."/>
            <person name="Ashrafi H."/>
            <person name="Aiden E.L."/>
            <person name="Borodovsky M."/>
            <person name="Worthington M."/>
        </authorList>
    </citation>
    <scope>NUCLEOTIDE SEQUENCE [LARGE SCALE GENOMIC DNA]</scope>
    <source>
        <strain evidence="2">PI 553951</strain>
    </source>
</reference>